<dbReference type="GO" id="GO:0009055">
    <property type="term" value="F:electron transfer activity"/>
    <property type="evidence" value="ECO:0007669"/>
    <property type="project" value="InterPro"/>
</dbReference>
<dbReference type="Proteomes" id="UP000245678">
    <property type="component" value="Unassembled WGS sequence"/>
</dbReference>
<evidence type="ECO:0000256" key="1">
    <source>
        <dbReference type="ARBA" id="ARBA00022617"/>
    </source>
</evidence>
<gene>
    <name evidence="7" type="ORF">LX99_03855</name>
</gene>
<reference evidence="7 8" key="1">
    <citation type="submission" date="2018-05" db="EMBL/GenBank/DDBJ databases">
        <title>Genomic Encyclopedia of Archaeal and Bacterial Type Strains, Phase II (KMG-II): from individual species to whole genera.</title>
        <authorList>
            <person name="Goeker M."/>
        </authorList>
    </citation>
    <scope>NUCLEOTIDE SEQUENCE [LARGE SCALE GENOMIC DNA]</scope>
    <source>
        <strain evidence="7 8">DSM 19975</strain>
    </source>
</reference>
<dbReference type="EMBL" id="QGHA01000008">
    <property type="protein sequence ID" value="PWK75361.1"/>
    <property type="molecule type" value="Genomic_DNA"/>
</dbReference>
<dbReference type="InterPro" id="IPR036909">
    <property type="entry name" value="Cyt_c-like_dom_sf"/>
</dbReference>
<dbReference type="PROSITE" id="PS51007">
    <property type="entry name" value="CYTC"/>
    <property type="match status" value="1"/>
</dbReference>
<evidence type="ECO:0000259" key="6">
    <source>
        <dbReference type="PROSITE" id="PS51007"/>
    </source>
</evidence>
<evidence type="ECO:0000256" key="4">
    <source>
        <dbReference type="PROSITE-ProRule" id="PRU00433"/>
    </source>
</evidence>
<dbReference type="AlphaFoldDB" id="A0A316H626"/>
<comment type="caution">
    <text evidence="7">The sequence shown here is derived from an EMBL/GenBank/DDBJ whole genome shotgun (WGS) entry which is preliminary data.</text>
</comment>
<accession>A0A316H626</accession>
<dbReference type="RefSeq" id="WP_170122746.1">
    <property type="nucleotide sequence ID" value="NZ_QGHA01000008.1"/>
</dbReference>
<evidence type="ECO:0000256" key="3">
    <source>
        <dbReference type="ARBA" id="ARBA00023004"/>
    </source>
</evidence>
<evidence type="ECO:0000256" key="2">
    <source>
        <dbReference type="ARBA" id="ARBA00022723"/>
    </source>
</evidence>
<dbReference type="GO" id="GO:0046872">
    <property type="term" value="F:metal ion binding"/>
    <property type="evidence" value="ECO:0007669"/>
    <property type="project" value="UniProtKB-KW"/>
</dbReference>
<keyword evidence="2 4" id="KW-0479">Metal-binding</keyword>
<keyword evidence="3 4" id="KW-0408">Iron</keyword>
<dbReference type="Pfam" id="PF13442">
    <property type="entry name" value="Cytochrome_CBB3"/>
    <property type="match status" value="1"/>
</dbReference>
<name>A0A316H626_9SPHI</name>
<evidence type="ECO:0000256" key="5">
    <source>
        <dbReference type="SAM" id="Phobius"/>
    </source>
</evidence>
<dbReference type="SUPFAM" id="SSF46626">
    <property type="entry name" value="Cytochrome c"/>
    <property type="match status" value="1"/>
</dbReference>
<keyword evidence="5" id="KW-0472">Membrane</keyword>
<dbReference type="PANTHER" id="PTHR19328:SF13">
    <property type="entry name" value="HIPL1 PROTEIN"/>
    <property type="match status" value="1"/>
</dbReference>
<dbReference type="InterPro" id="IPR011042">
    <property type="entry name" value="6-blade_b-propeller_TolB-like"/>
</dbReference>
<evidence type="ECO:0000313" key="7">
    <source>
        <dbReference type="EMBL" id="PWK75361.1"/>
    </source>
</evidence>
<proteinExistence type="predicted"/>
<feature type="transmembrane region" description="Helical" evidence="5">
    <location>
        <begin position="6"/>
        <end position="23"/>
    </location>
</feature>
<dbReference type="InterPro" id="IPR011041">
    <property type="entry name" value="Quinoprot_gluc/sorb_DH_b-prop"/>
</dbReference>
<dbReference type="PANTHER" id="PTHR19328">
    <property type="entry name" value="HEDGEHOG-INTERACTING PROTEIN"/>
    <property type="match status" value="1"/>
</dbReference>
<sequence length="481" mass="53429">MKLRPVYVVVLLGCAVLISAFIGTTKTDKKVRLADTSVGFKIDTLVTNVIVPWQITFLPDSSMLFTERAGRVRIYRNKKLLPKPALTISDVALDKKTGLLGMCLHPAFAQNKWIYVASNYTDNNRIRVRVARYAFRNDSLVNPFTIIKDIPGNQNHTGCRLVFGPDKKLYITTGDADQPILAQDLKALNGKILRVNDDGTIPADNPFAKNDTARKEIWSYGHRNPQGLVFEPTTGVLFDSEHGPTGGDEINIIKPGQNYGWPLIHHQDKREGMTSPLLEYTPSIGPSEAMFYHGNAFPELKGILLVACLRGESILRIKLDNDKPVAQEVLLKKQYGRIRSLVTGPDGYLYISTSHHDPPEGKGEPPYDMILRLRPSKEKTKQQAQSIAINKKITVQKQTAAVMFQQLCAACHGNHLQGTEKTKSLLGRNFSHGANKAAIINNITNGIIAKGMPSWRGAISKKDIAKIADYVWVKSKQKPSK</sequence>
<keyword evidence="5" id="KW-1133">Transmembrane helix</keyword>
<dbReference type="SUPFAM" id="SSF50952">
    <property type="entry name" value="Soluble quinoprotein glucose dehydrogenase"/>
    <property type="match status" value="1"/>
</dbReference>
<keyword evidence="8" id="KW-1185">Reference proteome</keyword>
<evidence type="ECO:0000313" key="8">
    <source>
        <dbReference type="Proteomes" id="UP000245678"/>
    </source>
</evidence>
<organism evidence="7 8">
    <name type="scientific">Mucilaginibacter oryzae</name>
    <dbReference type="NCBI Taxonomy" id="468058"/>
    <lineage>
        <taxon>Bacteria</taxon>
        <taxon>Pseudomonadati</taxon>
        <taxon>Bacteroidota</taxon>
        <taxon>Sphingobacteriia</taxon>
        <taxon>Sphingobacteriales</taxon>
        <taxon>Sphingobacteriaceae</taxon>
        <taxon>Mucilaginibacter</taxon>
    </lineage>
</organism>
<dbReference type="Pfam" id="PF07995">
    <property type="entry name" value="GSDH"/>
    <property type="match status" value="1"/>
</dbReference>
<dbReference type="GO" id="GO:0020037">
    <property type="term" value="F:heme binding"/>
    <property type="evidence" value="ECO:0007669"/>
    <property type="project" value="InterPro"/>
</dbReference>
<protein>
    <submittedName>
        <fullName evidence="7">Glucose/arabinose dehydrogenase</fullName>
    </submittedName>
</protein>
<dbReference type="InterPro" id="IPR009056">
    <property type="entry name" value="Cyt_c-like_dom"/>
</dbReference>
<keyword evidence="5" id="KW-0812">Transmembrane</keyword>
<keyword evidence="1 4" id="KW-0349">Heme</keyword>
<feature type="domain" description="Cytochrome c" evidence="6">
    <location>
        <begin position="395"/>
        <end position="475"/>
    </location>
</feature>
<dbReference type="InterPro" id="IPR012938">
    <property type="entry name" value="Glc/Sorbosone_DH"/>
</dbReference>
<dbReference type="Gene3D" id="2.120.10.30">
    <property type="entry name" value="TolB, C-terminal domain"/>
    <property type="match status" value="1"/>
</dbReference>
<dbReference type="Gene3D" id="1.10.760.10">
    <property type="entry name" value="Cytochrome c-like domain"/>
    <property type="match status" value="1"/>
</dbReference>